<accession>A0ABR2JXS0</accession>
<comment type="caution">
    <text evidence="1">The sequence shown here is derived from an EMBL/GenBank/DDBJ whole genome shotgun (WGS) entry which is preliminary data.</text>
</comment>
<evidence type="ECO:0000313" key="2">
    <source>
        <dbReference type="Proteomes" id="UP001470230"/>
    </source>
</evidence>
<dbReference type="Proteomes" id="UP001470230">
    <property type="component" value="Unassembled WGS sequence"/>
</dbReference>
<name>A0ABR2JXS0_9EUKA</name>
<reference evidence="1 2" key="1">
    <citation type="submission" date="2024-04" db="EMBL/GenBank/DDBJ databases">
        <title>Tritrichomonas musculus Genome.</title>
        <authorList>
            <person name="Alves-Ferreira E."/>
            <person name="Grigg M."/>
            <person name="Lorenzi H."/>
            <person name="Galac M."/>
        </authorList>
    </citation>
    <scope>NUCLEOTIDE SEQUENCE [LARGE SCALE GENOMIC DNA]</scope>
    <source>
        <strain evidence="1 2">EAF2021</strain>
    </source>
</reference>
<evidence type="ECO:0000313" key="1">
    <source>
        <dbReference type="EMBL" id="KAK8883657.1"/>
    </source>
</evidence>
<sequence>MNIEMLEQEINTGCSHSFVFSRKVDQYIVGFSSIDCWFRGDSHHVKEISIDLTQTNKNGNVITVQPKLVMRDSSGHIQSPGSSIKVVVLATVGAGNPDIYLQSSVNVGEKYELPFQDIEFIQSALFYSSVKFKGRDHHVANYSSNINIVQTSPKYYQIEGNSKIRDRHDKNGLGQVKGSIIAFKENTRDAFCGYFTQNNNNENRILVDLADEDADFNENEYSYCCFINSFEFSYKNGSDHHVHNFELSVNKLSESLITKDKTIYADIKLKATLKDLKTNTSNLHINKISGFVVAVRNQHLRIHN</sequence>
<dbReference type="EMBL" id="JAPFFF010000008">
    <property type="protein sequence ID" value="KAK8883657.1"/>
    <property type="molecule type" value="Genomic_DNA"/>
</dbReference>
<protein>
    <submittedName>
        <fullName evidence="1">Uncharacterized protein</fullName>
    </submittedName>
</protein>
<organism evidence="1 2">
    <name type="scientific">Tritrichomonas musculus</name>
    <dbReference type="NCBI Taxonomy" id="1915356"/>
    <lineage>
        <taxon>Eukaryota</taxon>
        <taxon>Metamonada</taxon>
        <taxon>Parabasalia</taxon>
        <taxon>Tritrichomonadida</taxon>
        <taxon>Tritrichomonadidae</taxon>
        <taxon>Tritrichomonas</taxon>
    </lineage>
</organism>
<keyword evidence="2" id="KW-1185">Reference proteome</keyword>
<gene>
    <name evidence="1" type="ORF">M9Y10_042754</name>
</gene>
<proteinExistence type="predicted"/>